<feature type="chain" id="PRO_5003339312" description="DUF1850 domain-containing protein" evidence="1">
    <location>
        <begin position="17"/>
        <end position="162"/>
    </location>
</feature>
<dbReference type="EMBL" id="CP002786">
    <property type="protein sequence ID" value="AEF40155.1"/>
    <property type="molecule type" value="Genomic_DNA"/>
</dbReference>
<organism evidence="2 3">
    <name type="scientific">Hoyosella subflava (strain DSM 45089 / JCM 17490 / NBRC 109087 / DQS3-9A1)</name>
    <name type="common">Amycolicicoccus subflavus</name>
    <dbReference type="NCBI Taxonomy" id="443218"/>
    <lineage>
        <taxon>Bacteria</taxon>
        <taxon>Bacillati</taxon>
        <taxon>Actinomycetota</taxon>
        <taxon>Actinomycetes</taxon>
        <taxon>Mycobacteriales</taxon>
        <taxon>Hoyosellaceae</taxon>
        <taxon>Hoyosella</taxon>
    </lineage>
</organism>
<dbReference type="STRING" id="443218.AS9A_1706"/>
<reference evidence="2 3" key="1">
    <citation type="journal article" date="2011" name="J. Bacteriol.">
        <title>Complete genome sequence of Amycolicicoccus subflavus DQS3-9A1T, an actinomycete isolated from crude oil-polluted soil.</title>
        <authorList>
            <person name="Cai M."/>
            <person name="Chen W.M."/>
            <person name="Nie Y."/>
            <person name="Chi C.Q."/>
            <person name="Wang Y.N."/>
            <person name="Tang Y.Q."/>
            <person name="Li G.Y."/>
            <person name="Wu X.L."/>
        </authorList>
    </citation>
    <scope>NUCLEOTIDE SEQUENCE [LARGE SCALE GENOMIC DNA]</scope>
    <source>
        <strain evidence="3">DSM 45089 / DQS3-9A1</strain>
    </source>
</reference>
<evidence type="ECO:0000313" key="3">
    <source>
        <dbReference type="Proteomes" id="UP000009235"/>
    </source>
</evidence>
<evidence type="ECO:0000313" key="2">
    <source>
        <dbReference type="EMBL" id="AEF40155.1"/>
    </source>
</evidence>
<accession>F6EKL9</accession>
<dbReference type="InterPro" id="IPR015001">
    <property type="entry name" value="DUF1850"/>
</dbReference>
<proteinExistence type="predicted"/>
<dbReference type="Proteomes" id="UP000009235">
    <property type="component" value="Chromosome"/>
</dbReference>
<dbReference type="HOGENOM" id="CLU_1631919_0_0_11"/>
<name>F6EKL9_HOYSD</name>
<sequence length="162" mass="17509">MVVSLLLAISTTGAIAACTSGPDQLQFQVVSAADGSVLFTHPIEPGGIITMDHVHSVHKRPVRELFSVNTDGELTMEEMIFDRMGANLPFGPETINGVTTTFLEEDGHYRVVHHSRPLGAVQLLVGGPGVDHTLTMPDGSTVRLLELTRPRARVELRTSQSE</sequence>
<keyword evidence="3" id="KW-1185">Reference proteome</keyword>
<dbReference type="eggNOG" id="COG4729">
    <property type="taxonomic scope" value="Bacteria"/>
</dbReference>
<evidence type="ECO:0000256" key="1">
    <source>
        <dbReference type="SAM" id="SignalP"/>
    </source>
</evidence>
<feature type="signal peptide" evidence="1">
    <location>
        <begin position="1"/>
        <end position="16"/>
    </location>
</feature>
<gene>
    <name evidence="2" type="ordered locus">AS9A_1706</name>
</gene>
<dbReference type="AlphaFoldDB" id="F6EKL9"/>
<dbReference type="Pfam" id="PF08905">
    <property type="entry name" value="DUF1850"/>
    <property type="match status" value="1"/>
</dbReference>
<keyword evidence="1" id="KW-0732">Signal</keyword>
<evidence type="ECO:0008006" key="4">
    <source>
        <dbReference type="Google" id="ProtNLM"/>
    </source>
</evidence>
<dbReference type="KEGG" id="asd:AS9A_1706"/>
<protein>
    <recommendedName>
        <fullName evidence="4">DUF1850 domain-containing protein</fullName>
    </recommendedName>
</protein>